<feature type="domain" description="PIH1 N-terminal" evidence="3">
    <location>
        <begin position="88"/>
        <end position="222"/>
    </location>
</feature>
<feature type="region of interest" description="Disordered" evidence="2">
    <location>
        <begin position="309"/>
        <end position="379"/>
    </location>
</feature>
<organism evidence="4 5">
    <name type="scientific">Albugo candida</name>
    <dbReference type="NCBI Taxonomy" id="65357"/>
    <lineage>
        <taxon>Eukaryota</taxon>
        <taxon>Sar</taxon>
        <taxon>Stramenopiles</taxon>
        <taxon>Oomycota</taxon>
        <taxon>Peronosporomycetes</taxon>
        <taxon>Albuginales</taxon>
        <taxon>Albuginaceae</taxon>
        <taxon>Albugo</taxon>
    </lineage>
</organism>
<protein>
    <recommendedName>
        <fullName evidence="3">PIH1 N-terminal domain-containing protein</fullName>
    </recommendedName>
</protein>
<name>A0A024FUJ9_9STRA</name>
<gene>
    <name evidence="4" type="ORF">BN9_108000</name>
</gene>
<dbReference type="PANTHER" id="PTHR22997:SF0">
    <property type="entry name" value="PIH1 DOMAIN-CONTAINING PROTEIN 1"/>
    <property type="match status" value="1"/>
</dbReference>
<evidence type="ECO:0000313" key="4">
    <source>
        <dbReference type="EMBL" id="CCI10577.1"/>
    </source>
</evidence>
<dbReference type="OrthoDB" id="545063at2759"/>
<feature type="region of interest" description="Disordered" evidence="2">
    <location>
        <begin position="394"/>
        <end position="413"/>
    </location>
</feature>
<comment type="caution">
    <text evidence="4">The sequence shown here is derived from an EMBL/GenBank/DDBJ whole genome shotgun (WGS) entry which is preliminary data.</text>
</comment>
<accession>A0A024FUJ9</accession>
<dbReference type="InterPro" id="IPR012981">
    <property type="entry name" value="PIH1_N"/>
</dbReference>
<dbReference type="InParanoid" id="A0A024FUJ9"/>
<evidence type="ECO:0000256" key="1">
    <source>
        <dbReference type="ARBA" id="ARBA00008511"/>
    </source>
</evidence>
<dbReference type="AlphaFoldDB" id="A0A024FUJ9"/>
<evidence type="ECO:0000313" key="5">
    <source>
        <dbReference type="Proteomes" id="UP000053237"/>
    </source>
</evidence>
<dbReference type="InterPro" id="IPR050734">
    <property type="entry name" value="PIH1/Kintoun_subfamily"/>
</dbReference>
<proteinExistence type="inferred from homology"/>
<evidence type="ECO:0000259" key="3">
    <source>
        <dbReference type="Pfam" id="PF08190"/>
    </source>
</evidence>
<reference evidence="4 5" key="1">
    <citation type="submission" date="2012-05" db="EMBL/GenBank/DDBJ databases">
        <title>Recombination and specialization in a pathogen metapopulation.</title>
        <authorList>
            <person name="Gardiner A."/>
            <person name="Kemen E."/>
            <person name="Schultz-Larsen T."/>
            <person name="MacLean D."/>
            <person name="Van Oosterhout C."/>
            <person name="Jones J.D.G."/>
        </authorList>
    </citation>
    <scope>NUCLEOTIDE SEQUENCE [LARGE SCALE GENOMIC DNA]</scope>
    <source>
        <strain evidence="4 5">Ac Nc2</strain>
    </source>
</reference>
<dbReference type="EMBL" id="CAIX01000301">
    <property type="protein sequence ID" value="CCI10577.1"/>
    <property type="molecule type" value="Genomic_DNA"/>
</dbReference>
<feature type="compositionally biased region" description="Basic and acidic residues" evidence="2">
    <location>
        <begin position="402"/>
        <end position="413"/>
    </location>
</feature>
<keyword evidence="5" id="KW-1185">Reference proteome</keyword>
<evidence type="ECO:0000256" key="2">
    <source>
        <dbReference type="SAM" id="MobiDB-lite"/>
    </source>
</evidence>
<feature type="compositionally biased region" description="Basic and acidic residues" evidence="2">
    <location>
        <begin position="315"/>
        <end position="340"/>
    </location>
</feature>
<dbReference type="Proteomes" id="UP000053237">
    <property type="component" value="Unassembled WGS sequence"/>
</dbReference>
<dbReference type="Pfam" id="PF08190">
    <property type="entry name" value="PIH1"/>
    <property type="match status" value="1"/>
</dbReference>
<dbReference type="STRING" id="65357.A0A024FUJ9"/>
<dbReference type="PANTHER" id="PTHR22997">
    <property type="entry name" value="PIH1 DOMAIN-CONTAINING PROTEIN 1"/>
    <property type="match status" value="1"/>
</dbReference>
<dbReference type="GO" id="GO:0005737">
    <property type="term" value="C:cytoplasm"/>
    <property type="evidence" value="ECO:0007669"/>
    <property type="project" value="TreeGrafter"/>
</dbReference>
<comment type="similarity">
    <text evidence="1">Belongs to the PIH1 family.</text>
</comment>
<sequence length="464" mass="51930">MNFGILNNKRSQKGLALSSAELKFEKAHHHARSMGIDIDESDSAARGIWDRLSELSRSDPEGYRRFLKDHLLDDHIANRNSDNDGLGTLFPRPGYVLKCRSIQPGDSYPVKLFLNICTHQAIDRPINPNSEKSVPDDPYKVPVTNNLRIPLLVGPLRTHCDTAGSRYKAIDVVFNSWVTSRCEWDQTFKREVLKLAAEWAQHDAGISITSTPKYINCRYKGGIHIGKDIITAKLRVDESGKVIDTSFDGRIKPDENGIAKTPADLVRQLQDAKENESNPSTIIDLHLNVKDHVHQKSISMKPLIEIVESSTPTDSRNDDDATKCCNEESNHNARSSKEHQSGPVCYKPTKSESVMKKGFLSKGTDPKLYPSGSNEGRKPSALVNLLSRSKVVDLNQLSPAETRPKKSSGDKKTKYDMDHEFEQLCHDADPELSNGQLDTYLQNDQGEVFQTPFLELSNLIRTVS</sequence>